<dbReference type="Proteomes" id="UP000593836">
    <property type="component" value="Chromosome"/>
</dbReference>
<dbReference type="PANTHER" id="PTHR43581:SF2">
    <property type="entry name" value="EXCINUCLEASE ATPASE SUBUNIT"/>
    <property type="match status" value="1"/>
</dbReference>
<evidence type="ECO:0000313" key="2">
    <source>
        <dbReference type="EMBL" id="QOY54010.1"/>
    </source>
</evidence>
<organism evidence="2 3">
    <name type="scientific">Candidatus Sulfurimonas marisnigri</name>
    <dbReference type="NCBI Taxonomy" id="2740405"/>
    <lineage>
        <taxon>Bacteria</taxon>
        <taxon>Pseudomonadati</taxon>
        <taxon>Campylobacterota</taxon>
        <taxon>Epsilonproteobacteria</taxon>
        <taxon>Campylobacterales</taxon>
        <taxon>Sulfurimonadaceae</taxon>
        <taxon>Sulfurimonas</taxon>
    </lineage>
</organism>
<sequence length="447" mass="50881">MSDKLLKINKLYLDNYRAFEDFTIDFDEQLTVLIAINGKGKTAILDAIAVAFGTFVNATGLANGVVFHREDVRRFKVRETQSNEMEEAYPLVLKANGFIDNDETQWIREFRKPNGATTTKDTKPLVNYGAKIRNIVSHGEGTNLPLISYYGTGRLWAQKRATKNKKKSETSRLSGYIDCLDSFSSYKAFTSWYEYICKSEFEIKMEALEKEHIKLPDNEFSDIRRSLQEAVNQVIQNNSGWQDIVYKQKAKSIVMKNEVGGILSVAQLSDGIRSMIGLVADIAYRAIKLNPHLKNAPKETSGIIMIDEVDMHLHPKWQQTVLTDLTSAFPNIQFIVTTHSSQVLSTVKREQIRLLGDNTVTTPSTHSFGEDSSVLLAELMNVSPLPPLEIVEKRKEYQRLIENKEYESSRAKQLQEELTSNYGENSEFIIQTQMLIRRFEALKKVGK</sequence>
<evidence type="ECO:0000259" key="1">
    <source>
        <dbReference type="Pfam" id="PF13476"/>
    </source>
</evidence>
<dbReference type="GO" id="GO:0006302">
    <property type="term" value="P:double-strand break repair"/>
    <property type="evidence" value="ECO:0007669"/>
    <property type="project" value="InterPro"/>
</dbReference>
<dbReference type="Pfam" id="PF13476">
    <property type="entry name" value="AAA_23"/>
    <property type="match status" value="1"/>
</dbReference>
<keyword evidence="3" id="KW-1185">Reference proteome</keyword>
<dbReference type="EMBL" id="CP054493">
    <property type="protein sequence ID" value="QOY54010.1"/>
    <property type="molecule type" value="Genomic_DNA"/>
</dbReference>
<dbReference type="GO" id="GO:0016887">
    <property type="term" value="F:ATP hydrolysis activity"/>
    <property type="evidence" value="ECO:0007669"/>
    <property type="project" value="InterPro"/>
</dbReference>
<evidence type="ECO:0000313" key="3">
    <source>
        <dbReference type="Proteomes" id="UP000593836"/>
    </source>
</evidence>
<dbReference type="PANTHER" id="PTHR43581">
    <property type="entry name" value="ATP/GTP PHOSPHATASE"/>
    <property type="match status" value="1"/>
</dbReference>
<dbReference type="KEGG" id="smas:HUE87_08930"/>
<name>A0A7S7LYW3_9BACT</name>
<proteinExistence type="predicted"/>
<dbReference type="InterPro" id="IPR038729">
    <property type="entry name" value="Rad50/SbcC_AAA"/>
</dbReference>
<dbReference type="Gene3D" id="3.40.50.300">
    <property type="entry name" value="P-loop containing nucleotide triphosphate hydrolases"/>
    <property type="match status" value="1"/>
</dbReference>
<dbReference type="InterPro" id="IPR027417">
    <property type="entry name" value="P-loop_NTPase"/>
</dbReference>
<dbReference type="RefSeq" id="WP_194365957.1">
    <property type="nucleotide sequence ID" value="NZ_CP054493.1"/>
</dbReference>
<feature type="domain" description="Rad50/SbcC-type AAA" evidence="1">
    <location>
        <begin position="10"/>
        <end position="229"/>
    </location>
</feature>
<dbReference type="InterPro" id="IPR051396">
    <property type="entry name" value="Bact_Antivir_Def_Nuclease"/>
</dbReference>
<dbReference type="AlphaFoldDB" id="A0A7S7LYW3"/>
<accession>A0A7S7LYW3</accession>
<reference evidence="2 3" key="1">
    <citation type="submission" date="2020-05" db="EMBL/GenBank/DDBJ databases">
        <title>Sulfurimonas marisnigri, sp. nov., and Sulfurimonas baltica, sp. nov., manganese oxide reducing chemolithoautotrophs of the class Epsilonproteobacteria isolated from the pelagic redoxclines of the Black and Baltic Seas and emended description of the genus Sulfurimonas.</title>
        <authorList>
            <person name="Henkel J.V."/>
            <person name="Laudan C."/>
            <person name="Werner J."/>
            <person name="Neu T."/>
            <person name="Plewe S."/>
            <person name="Sproer C."/>
            <person name="Bunk B."/>
            <person name="Schulz-Vogt H.N."/>
        </authorList>
    </citation>
    <scope>NUCLEOTIDE SEQUENCE [LARGE SCALE GENOMIC DNA]</scope>
    <source>
        <strain evidence="2 3">SoZ1</strain>
    </source>
</reference>
<gene>
    <name evidence="2" type="ORF">HUE87_08930</name>
</gene>
<dbReference type="SUPFAM" id="SSF52540">
    <property type="entry name" value="P-loop containing nucleoside triphosphate hydrolases"/>
    <property type="match status" value="1"/>
</dbReference>
<protein>
    <submittedName>
        <fullName evidence="2">AAA family ATPase</fullName>
    </submittedName>
</protein>